<dbReference type="Gene3D" id="1.10.1780.10">
    <property type="entry name" value="Clp, N-terminal domain"/>
    <property type="match status" value="1"/>
</dbReference>
<evidence type="ECO:0000313" key="4">
    <source>
        <dbReference type="Proteomes" id="UP001494902"/>
    </source>
</evidence>
<accession>A0ABV1KGG0</accession>
<protein>
    <submittedName>
        <fullName evidence="3">Clp protease N-terminal domain-containing protein</fullName>
    </submittedName>
</protein>
<keyword evidence="4" id="KW-1185">Reference proteome</keyword>
<keyword evidence="3" id="KW-0645">Protease</keyword>
<dbReference type="EMBL" id="JBEDNQ010000010">
    <property type="protein sequence ID" value="MEQ3553434.1"/>
    <property type="molecule type" value="Genomic_DNA"/>
</dbReference>
<dbReference type="RefSeq" id="WP_349300501.1">
    <property type="nucleotide sequence ID" value="NZ_JBEDNQ010000010.1"/>
</dbReference>
<organism evidence="3 4">
    <name type="scientific">Pseudonocardia nematodicida</name>
    <dbReference type="NCBI Taxonomy" id="1206997"/>
    <lineage>
        <taxon>Bacteria</taxon>
        <taxon>Bacillati</taxon>
        <taxon>Actinomycetota</taxon>
        <taxon>Actinomycetes</taxon>
        <taxon>Pseudonocardiales</taxon>
        <taxon>Pseudonocardiaceae</taxon>
        <taxon>Pseudonocardia</taxon>
    </lineage>
</organism>
<gene>
    <name evidence="3" type="ORF">WIS52_23430</name>
</gene>
<feature type="region of interest" description="Disordered" evidence="1">
    <location>
        <begin position="42"/>
        <end position="68"/>
    </location>
</feature>
<feature type="domain" description="Clp R" evidence="2">
    <location>
        <begin position="5"/>
        <end position="50"/>
    </location>
</feature>
<comment type="caution">
    <text evidence="3">The sequence shown here is derived from an EMBL/GenBank/DDBJ whole genome shotgun (WGS) entry which is preliminary data.</text>
</comment>
<dbReference type="SUPFAM" id="SSF81923">
    <property type="entry name" value="Double Clp-N motif"/>
    <property type="match status" value="1"/>
</dbReference>
<feature type="compositionally biased region" description="Low complexity" evidence="1">
    <location>
        <begin position="42"/>
        <end position="53"/>
    </location>
</feature>
<evidence type="ECO:0000256" key="1">
    <source>
        <dbReference type="SAM" id="MobiDB-lite"/>
    </source>
</evidence>
<name>A0ABV1KGG0_9PSEU</name>
<sequence length="190" mass="20589">MRPPITPAHLLLGLLDQPANGALRVLLALDVDIAALRRQAADAASGADTSTDTPWGSDRPELSAALAPPRTPVEPTIMAWLHGTIYGSHLRYEYLGVLNMLAMAGGDERIPAPPDDVLISRHRELARLRTTHLQSELGFLDATARAGWTDTAVGQALAIPPQRSTAAHRAHLEAERDHHHPSRHPHPWTG</sequence>
<evidence type="ECO:0000259" key="2">
    <source>
        <dbReference type="Pfam" id="PF02861"/>
    </source>
</evidence>
<evidence type="ECO:0000313" key="3">
    <source>
        <dbReference type="EMBL" id="MEQ3553434.1"/>
    </source>
</evidence>
<feature type="region of interest" description="Disordered" evidence="1">
    <location>
        <begin position="164"/>
        <end position="190"/>
    </location>
</feature>
<dbReference type="InterPro" id="IPR036628">
    <property type="entry name" value="Clp_N_dom_sf"/>
</dbReference>
<keyword evidence="3" id="KW-0378">Hydrolase</keyword>
<dbReference type="Pfam" id="PF02861">
    <property type="entry name" value="Clp_N"/>
    <property type="match status" value="1"/>
</dbReference>
<reference evidence="3 4" key="1">
    <citation type="submission" date="2024-03" db="EMBL/GenBank/DDBJ databases">
        <title>Draft genome sequence of Pseudonocardia nematodicida JCM 31783.</title>
        <authorList>
            <person name="Butdee W."/>
            <person name="Duangmal K."/>
        </authorList>
    </citation>
    <scope>NUCLEOTIDE SEQUENCE [LARGE SCALE GENOMIC DNA]</scope>
    <source>
        <strain evidence="3 4">JCM 31783</strain>
    </source>
</reference>
<dbReference type="InterPro" id="IPR004176">
    <property type="entry name" value="Clp_R_N"/>
</dbReference>
<dbReference type="GO" id="GO:0006508">
    <property type="term" value="P:proteolysis"/>
    <property type="evidence" value="ECO:0007669"/>
    <property type="project" value="UniProtKB-KW"/>
</dbReference>
<dbReference type="Proteomes" id="UP001494902">
    <property type="component" value="Unassembled WGS sequence"/>
</dbReference>
<dbReference type="GO" id="GO:0008233">
    <property type="term" value="F:peptidase activity"/>
    <property type="evidence" value="ECO:0007669"/>
    <property type="project" value="UniProtKB-KW"/>
</dbReference>
<feature type="compositionally biased region" description="Basic residues" evidence="1">
    <location>
        <begin position="179"/>
        <end position="190"/>
    </location>
</feature>
<proteinExistence type="predicted"/>